<dbReference type="EMBL" id="FZPD01000003">
    <property type="protein sequence ID" value="SNT01936.1"/>
    <property type="molecule type" value="Genomic_DNA"/>
</dbReference>
<name>A0A239J7E5_EKHLU</name>
<proteinExistence type="predicted"/>
<reference evidence="3 4" key="1">
    <citation type="submission" date="2017-06" db="EMBL/GenBank/DDBJ databases">
        <authorList>
            <person name="Kim H.J."/>
            <person name="Triplett B.A."/>
        </authorList>
    </citation>
    <scope>NUCLEOTIDE SEQUENCE [LARGE SCALE GENOMIC DNA]</scope>
    <source>
        <strain evidence="3 4">DSM 19307</strain>
    </source>
</reference>
<keyword evidence="4" id="KW-1185">Reference proteome</keyword>
<gene>
    <name evidence="3" type="ORF">SAMN05421640_2032</name>
</gene>
<dbReference type="Gene3D" id="3.40.50.2000">
    <property type="entry name" value="Glycogen Phosphorylase B"/>
    <property type="match status" value="2"/>
</dbReference>
<organism evidence="3 4">
    <name type="scientific">Ekhidna lutea</name>
    <dbReference type="NCBI Taxonomy" id="447679"/>
    <lineage>
        <taxon>Bacteria</taxon>
        <taxon>Pseudomonadati</taxon>
        <taxon>Bacteroidota</taxon>
        <taxon>Cytophagia</taxon>
        <taxon>Cytophagales</taxon>
        <taxon>Reichenbachiellaceae</taxon>
        <taxon>Ekhidna</taxon>
    </lineage>
</organism>
<dbReference type="InterPro" id="IPR001296">
    <property type="entry name" value="Glyco_trans_1"/>
</dbReference>
<dbReference type="OrthoDB" id="596635at2"/>
<dbReference type="SUPFAM" id="SSF53756">
    <property type="entry name" value="UDP-Glycosyltransferase/glycogen phosphorylase"/>
    <property type="match status" value="1"/>
</dbReference>
<accession>A0A239J7E5</accession>
<dbReference type="GO" id="GO:0016757">
    <property type="term" value="F:glycosyltransferase activity"/>
    <property type="evidence" value="ECO:0007669"/>
    <property type="project" value="InterPro"/>
</dbReference>
<evidence type="ECO:0000256" key="1">
    <source>
        <dbReference type="ARBA" id="ARBA00022679"/>
    </source>
</evidence>
<dbReference type="PANTHER" id="PTHR46401">
    <property type="entry name" value="GLYCOSYLTRANSFERASE WBBK-RELATED"/>
    <property type="match status" value="1"/>
</dbReference>
<dbReference type="PANTHER" id="PTHR46401:SF2">
    <property type="entry name" value="GLYCOSYLTRANSFERASE WBBK-RELATED"/>
    <property type="match status" value="1"/>
</dbReference>
<evidence type="ECO:0000313" key="4">
    <source>
        <dbReference type="Proteomes" id="UP000198393"/>
    </source>
</evidence>
<dbReference type="AlphaFoldDB" id="A0A239J7E5"/>
<sequence length="405" mass="46186">MRPSNRDTLVLFTLSYPFGKAESFLENEIKYLSRFFKKVYVFPSVSEGYSRQIPSNVHVLDIPGKMKEFSFKILFKNFSFFLRIICYSIFCSKNRIQYLRHIKSVAHYFVIDISKAEGIKECLDQHKISDAFFYDYWLLNSSLSLISIKEQGVIKGKIIARAHGFDLYDNRHIEGIVPFKEFKIAQLDQLVTISLHGSRYLKSQLNPSLCEKIETHYLGVESPLKIPLASKGNLIVSCSNLIALKRVDLIVKALKNVNHSAKWIHFGGGPELDTIKKLLKELPDFIEVRLAGEVSNQKIHDFYSNNHVELFVSLSENEGLPVSMMEAQSYGIPILGTAINGVPEIVNESTGILAPLNVSANYVASIINRVLNREIIFDRGKIRDHFANHFSAEVNYPKFIEQVMK</sequence>
<feature type="domain" description="Glycosyl transferase family 1" evidence="2">
    <location>
        <begin position="226"/>
        <end position="374"/>
    </location>
</feature>
<dbReference type="Proteomes" id="UP000198393">
    <property type="component" value="Unassembled WGS sequence"/>
</dbReference>
<evidence type="ECO:0000313" key="3">
    <source>
        <dbReference type="EMBL" id="SNT01936.1"/>
    </source>
</evidence>
<evidence type="ECO:0000259" key="2">
    <source>
        <dbReference type="Pfam" id="PF00534"/>
    </source>
</evidence>
<dbReference type="GO" id="GO:0009103">
    <property type="term" value="P:lipopolysaccharide biosynthetic process"/>
    <property type="evidence" value="ECO:0007669"/>
    <property type="project" value="TreeGrafter"/>
</dbReference>
<keyword evidence="1 3" id="KW-0808">Transferase</keyword>
<protein>
    <submittedName>
        <fullName evidence="3">Glycosyl transferases group 1</fullName>
    </submittedName>
</protein>
<dbReference type="RefSeq" id="WP_144017384.1">
    <property type="nucleotide sequence ID" value="NZ_FZPD01000003.1"/>
</dbReference>
<dbReference type="Pfam" id="PF00534">
    <property type="entry name" value="Glycos_transf_1"/>
    <property type="match status" value="1"/>
</dbReference>